<dbReference type="InterPro" id="IPR019166">
    <property type="entry name" value="MIC26/MIC27"/>
</dbReference>
<gene>
    <name evidence="3" type="ORF">B0T20DRAFT_397194</name>
</gene>
<dbReference type="Proteomes" id="UP001281003">
    <property type="component" value="Unassembled WGS sequence"/>
</dbReference>
<comment type="subunit">
    <text evidence="1">Component of the mitochondrial contact site and cristae organizing system (MICOS) complex.</text>
</comment>
<name>A0AAE0NWI6_SORBR</name>
<dbReference type="PANTHER" id="PTHR28268">
    <property type="entry name" value="MICOS SUBUNIT MIC26"/>
    <property type="match status" value="1"/>
</dbReference>
<keyword evidence="1" id="KW-0472">Membrane</keyword>
<evidence type="ECO:0000256" key="1">
    <source>
        <dbReference type="RuleBase" id="RU363021"/>
    </source>
</evidence>
<keyword evidence="4" id="KW-1185">Reference proteome</keyword>
<dbReference type="Pfam" id="PF09769">
    <property type="entry name" value="ApoO"/>
    <property type="match status" value="1"/>
</dbReference>
<sequence>MGSYRCKDFGQPQRAAQATAAALVGSFALVPTVAFAEASESRASARKPIYDDDFDAVPSNTPSFTTVETTKDVSSPASATLNAPAPTTKSAAKGQKTFTDSLIDVLASTNTPRGPTPTDRLAAQIRRARLFLYDQACVAEDAVNAGMARAFDLEHSFTSTVAGLAPPRESGERLMPGLIYVLVSGMAGSIVARNRGVVLRGATPLALGLGAAWAVLPVTMNNVSALAWKYEQKFPAVADAHIRTREGIEKGIHMAKVHTEIAHQKVDEAVTSVRETVEGWVRKGK</sequence>
<dbReference type="GO" id="GO:0042407">
    <property type="term" value="P:cristae formation"/>
    <property type="evidence" value="ECO:0007669"/>
    <property type="project" value="InterPro"/>
</dbReference>
<dbReference type="GO" id="GO:0061617">
    <property type="term" value="C:MICOS complex"/>
    <property type="evidence" value="ECO:0007669"/>
    <property type="project" value="UniProtKB-UniRule"/>
</dbReference>
<comment type="caution">
    <text evidence="3">The sequence shown here is derived from an EMBL/GenBank/DDBJ whole genome shotgun (WGS) entry which is preliminary data.</text>
</comment>
<accession>A0AAE0NWI6</accession>
<keyword evidence="1" id="KW-0496">Mitochondrion</keyword>
<reference evidence="3" key="1">
    <citation type="journal article" date="2023" name="Mol. Phylogenet. Evol.">
        <title>Genome-scale phylogeny and comparative genomics of the fungal order Sordariales.</title>
        <authorList>
            <person name="Hensen N."/>
            <person name="Bonometti L."/>
            <person name="Westerberg I."/>
            <person name="Brannstrom I.O."/>
            <person name="Guillou S."/>
            <person name="Cros-Aarteil S."/>
            <person name="Calhoun S."/>
            <person name="Haridas S."/>
            <person name="Kuo A."/>
            <person name="Mondo S."/>
            <person name="Pangilinan J."/>
            <person name="Riley R."/>
            <person name="LaButti K."/>
            <person name="Andreopoulos B."/>
            <person name="Lipzen A."/>
            <person name="Chen C."/>
            <person name="Yan M."/>
            <person name="Daum C."/>
            <person name="Ng V."/>
            <person name="Clum A."/>
            <person name="Steindorff A."/>
            <person name="Ohm R.A."/>
            <person name="Martin F."/>
            <person name="Silar P."/>
            <person name="Natvig D.O."/>
            <person name="Lalanne C."/>
            <person name="Gautier V."/>
            <person name="Ament-Velasquez S.L."/>
            <person name="Kruys A."/>
            <person name="Hutchinson M.I."/>
            <person name="Powell A.J."/>
            <person name="Barry K."/>
            <person name="Miller A.N."/>
            <person name="Grigoriev I.V."/>
            <person name="Debuchy R."/>
            <person name="Gladieux P."/>
            <person name="Hiltunen Thoren M."/>
            <person name="Johannesson H."/>
        </authorList>
    </citation>
    <scope>NUCLEOTIDE SEQUENCE</scope>
    <source>
        <strain evidence="3">FGSC 1904</strain>
    </source>
</reference>
<proteinExistence type="predicted"/>
<feature type="region of interest" description="Disordered" evidence="2">
    <location>
        <begin position="74"/>
        <end position="94"/>
    </location>
</feature>
<dbReference type="EMBL" id="JAUTDP010000014">
    <property type="protein sequence ID" value="KAK3388865.1"/>
    <property type="molecule type" value="Genomic_DNA"/>
</dbReference>
<comment type="subcellular location">
    <subcellularLocation>
        <location evidence="1">Mitochondrion inner membrane</location>
    </subcellularLocation>
</comment>
<dbReference type="GO" id="GO:0044284">
    <property type="term" value="C:mitochondrial crista junction"/>
    <property type="evidence" value="ECO:0007669"/>
    <property type="project" value="TreeGrafter"/>
</dbReference>
<evidence type="ECO:0000313" key="3">
    <source>
        <dbReference type="EMBL" id="KAK3388865.1"/>
    </source>
</evidence>
<dbReference type="PANTHER" id="PTHR28268:SF1">
    <property type="entry name" value="MICOS SUBUNIT MIC26"/>
    <property type="match status" value="1"/>
</dbReference>
<comment type="function">
    <text evidence="1">Component of the MICOS complex, a large protein complex of the mitochondrial inner membrane that plays crucial roles in the maintenance of crista junctions, inner membrane architecture, and formation of contact sites to the outer membrane.</text>
</comment>
<reference evidence="3" key="2">
    <citation type="submission" date="2023-07" db="EMBL/GenBank/DDBJ databases">
        <authorList>
            <consortium name="Lawrence Berkeley National Laboratory"/>
            <person name="Haridas S."/>
            <person name="Hensen N."/>
            <person name="Bonometti L."/>
            <person name="Westerberg I."/>
            <person name="Brannstrom I.O."/>
            <person name="Guillou S."/>
            <person name="Cros-Aarteil S."/>
            <person name="Calhoun S."/>
            <person name="Kuo A."/>
            <person name="Mondo S."/>
            <person name="Pangilinan J."/>
            <person name="Riley R."/>
            <person name="LaButti K."/>
            <person name="Andreopoulos B."/>
            <person name="Lipzen A."/>
            <person name="Chen C."/>
            <person name="Yanf M."/>
            <person name="Daum C."/>
            <person name="Ng V."/>
            <person name="Clum A."/>
            <person name="Steindorff A."/>
            <person name="Ohm R."/>
            <person name="Martin F."/>
            <person name="Silar P."/>
            <person name="Natvig D."/>
            <person name="Lalanne C."/>
            <person name="Gautier V."/>
            <person name="Ament-velasquez S.L."/>
            <person name="Kruys A."/>
            <person name="Hutchinson M.I."/>
            <person name="Powell A.J."/>
            <person name="Barry K."/>
            <person name="Miller A.N."/>
            <person name="Grigoriev I.V."/>
            <person name="Debuchy R."/>
            <person name="Gladieux P."/>
            <person name="Thoren M.H."/>
            <person name="Johannesson H."/>
        </authorList>
    </citation>
    <scope>NUCLEOTIDE SEQUENCE</scope>
    <source>
        <strain evidence="3">FGSC 1904</strain>
    </source>
</reference>
<keyword evidence="1" id="KW-0999">Mitochondrion inner membrane</keyword>
<dbReference type="InterPro" id="IPR033181">
    <property type="entry name" value="Mic26_fungi"/>
</dbReference>
<organism evidence="3 4">
    <name type="scientific">Sordaria brevicollis</name>
    <dbReference type="NCBI Taxonomy" id="83679"/>
    <lineage>
        <taxon>Eukaryota</taxon>
        <taxon>Fungi</taxon>
        <taxon>Dikarya</taxon>
        <taxon>Ascomycota</taxon>
        <taxon>Pezizomycotina</taxon>
        <taxon>Sordariomycetes</taxon>
        <taxon>Sordariomycetidae</taxon>
        <taxon>Sordariales</taxon>
        <taxon>Sordariaceae</taxon>
        <taxon>Sordaria</taxon>
    </lineage>
</organism>
<evidence type="ECO:0000256" key="2">
    <source>
        <dbReference type="SAM" id="MobiDB-lite"/>
    </source>
</evidence>
<protein>
    <recommendedName>
        <fullName evidence="1">MICOS complex subunit</fullName>
    </recommendedName>
</protein>
<dbReference type="AlphaFoldDB" id="A0AAE0NWI6"/>
<evidence type="ECO:0000313" key="4">
    <source>
        <dbReference type="Proteomes" id="UP001281003"/>
    </source>
</evidence>